<dbReference type="Proteomes" id="UP000030753">
    <property type="component" value="Unassembled WGS sequence"/>
</dbReference>
<evidence type="ECO:0000313" key="2">
    <source>
        <dbReference type="Proteomes" id="UP000030753"/>
    </source>
</evidence>
<dbReference type="AlphaFoldDB" id="W9J306"/>
<organism evidence="1 2">
    <name type="scientific">Fusarium oxysporum NRRL 32931</name>
    <dbReference type="NCBI Taxonomy" id="660029"/>
    <lineage>
        <taxon>Eukaryota</taxon>
        <taxon>Fungi</taxon>
        <taxon>Dikarya</taxon>
        <taxon>Ascomycota</taxon>
        <taxon>Pezizomycotina</taxon>
        <taxon>Sordariomycetes</taxon>
        <taxon>Hypocreomycetidae</taxon>
        <taxon>Hypocreales</taxon>
        <taxon>Nectriaceae</taxon>
        <taxon>Fusarium</taxon>
        <taxon>Fusarium oxysporum species complex</taxon>
    </lineage>
</organism>
<sequence>MNQTSWVTWSLIRCAARARKFKIYPKGMYGRFLIGMEGGGLPEELEG</sequence>
<evidence type="ECO:0000313" key="1">
    <source>
        <dbReference type="EMBL" id="EWZ01388.1"/>
    </source>
</evidence>
<dbReference type="EMBL" id="JH717839">
    <property type="protein sequence ID" value="EWZ01388.1"/>
    <property type="molecule type" value="Genomic_DNA"/>
</dbReference>
<gene>
    <name evidence="1" type="ORF">FOYG_01031</name>
</gene>
<accession>W9J306</accession>
<protein>
    <submittedName>
        <fullName evidence="1">Uncharacterized protein</fullName>
    </submittedName>
</protein>
<reference evidence="1 2" key="1">
    <citation type="submission" date="2011-06" db="EMBL/GenBank/DDBJ databases">
        <title>The Genome Sequence of Fusarium oxysporum FOSC 3-a.</title>
        <authorList>
            <consortium name="The Broad Institute Genome Sequencing Platform"/>
            <person name="Ma L.-J."/>
            <person name="Gale L.R."/>
            <person name="Schwartz D.C."/>
            <person name="Zhou S."/>
            <person name="Corby-Kistler H."/>
            <person name="Young S.K."/>
            <person name="Zeng Q."/>
            <person name="Gargeya S."/>
            <person name="Fitzgerald M."/>
            <person name="Haas B."/>
            <person name="Abouelleil A."/>
            <person name="Alvarado L."/>
            <person name="Arachchi H.M."/>
            <person name="Berlin A."/>
            <person name="Brown A."/>
            <person name="Chapman S.B."/>
            <person name="Chen Z."/>
            <person name="Dunbar C."/>
            <person name="Freedman E."/>
            <person name="Gearin G."/>
            <person name="Gellesch M."/>
            <person name="Goldberg J."/>
            <person name="Griggs A."/>
            <person name="Gujja S."/>
            <person name="Heiman D."/>
            <person name="Howarth C."/>
            <person name="Larson L."/>
            <person name="Lui A."/>
            <person name="MacDonald P.J.P."/>
            <person name="Mehta T."/>
            <person name="Montmayeur A."/>
            <person name="Murphy C."/>
            <person name="Neiman D."/>
            <person name="Pearson M."/>
            <person name="Priest M."/>
            <person name="Roberts A."/>
            <person name="Saif S."/>
            <person name="Shea T."/>
            <person name="Shenoy N."/>
            <person name="Sisk P."/>
            <person name="Stolte C."/>
            <person name="Sykes S."/>
            <person name="Wortman J."/>
            <person name="Nusbaum C."/>
            <person name="Birren B."/>
        </authorList>
    </citation>
    <scope>NUCLEOTIDE SEQUENCE [LARGE SCALE GENOMIC DNA]</scope>
    <source>
        <strain evidence="2">FOSC 3-a</strain>
    </source>
</reference>
<dbReference type="HOGENOM" id="CLU_3175400_0_0_1"/>
<name>W9J306_FUSOX</name>
<proteinExistence type="predicted"/>